<feature type="compositionally biased region" description="Low complexity" evidence="12">
    <location>
        <begin position="55"/>
        <end position="75"/>
    </location>
</feature>
<proteinExistence type="inferred from homology"/>
<keyword evidence="4 11" id="KW-0489">Methyltransferase</keyword>
<evidence type="ECO:0000256" key="4">
    <source>
        <dbReference type="ARBA" id="ARBA00022603"/>
    </source>
</evidence>
<dbReference type="GO" id="GO:0006281">
    <property type="term" value="P:DNA repair"/>
    <property type="evidence" value="ECO:0007669"/>
    <property type="project" value="TreeGrafter"/>
</dbReference>
<evidence type="ECO:0000256" key="9">
    <source>
        <dbReference type="ARBA" id="ARBA00029821"/>
    </source>
</evidence>
<dbReference type="GO" id="GO:0140956">
    <property type="term" value="F:histone H3K79 trimethyltransferase activity"/>
    <property type="evidence" value="ECO:0007669"/>
    <property type="project" value="UniProtKB-EC"/>
</dbReference>
<evidence type="ECO:0000256" key="8">
    <source>
        <dbReference type="ARBA" id="ARBA00023242"/>
    </source>
</evidence>
<dbReference type="AlphaFoldDB" id="A0A9P6AZ51"/>
<comment type="similarity">
    <text evidence="11">Belongs to the class I-like SAM-binding methyltransferase superfamily. DOT1 family.</text>
</comment>
<reference evidence="14" key="1">
    <citation type="journal article" date="2020" name="Nat. Commun.">
        <title>Large-scale genome sequencing of mycorrhizal fungi provides insights into the early evolution of symbiotic traits.</title>
        <authorList>
            <person name="Miyauchi S."/>
            <person name="Kiss E."/>
            <person name="Kuo A."/>
            <person name="Drula E."/>
            <person name="Kohler A."/>
            <person name="Sanchez-Garcia M."/>
            <person name="Morin E."/>
            <person name="Andreopoulos B."/>
            <person name="Barry K.W."/>
            <person name="Bonito G."/>
            <person name="Buee M."/>
            <person name="Carver A."/>
            <person name="Chen C."/>
            <person name="Cichocki N."/>
            <person name="Clum A."/>
            <person name="Culley D."/>
            <person name="Crous P.W."/>
            <person name="Fauchery L."/>
            <person name="Girlanda M."/>
            <person name="Hayes R.D."/>
            <person name="Keri Z."/>
            <person name="LaButti K."/>
            <person name="Lipzen A."/>
            <person name="Lombard V."/>
            <person name="Magnuson J."/>
            <person name="Maillard F."/>
            <person name="Murat C."/>
            <person name="Nolan M."/>
            <person name="Ohm R.A."/>
            <person name="Pangilinan J."/>
            <person name="Pereira M.F."/>
            <person name="Perotto S."/>
            <person name="Peter M."/>
            <person name="Pfister S."/>
            <person name="Riley R."/>
            <person name="Sitrit Y."/>
            <person name="Stielow J.B."/>
            <person name="Szollosi G."/>
            <person name="Zifcakova L."/>
            <person name="Stursova M."/>
            <person name="Spatafora J.W."/>
            <person name="Tedersoo L."/>
            <person name="Vaario L.M."/>
            <person name="Yamada A."/>
            <person name="Yan M."/>
            <person name="Wang P."/>
            <person name="Xu J."/>
            <person name="Bruns T."/>
            <person name="Baldrian P."/>
            <person name="Vilgalys R."/>
            <person name="Dunand C."/>
            <person name="Henrissat B."/>
            <person name="Grigoriev I.V."/>
            <person name="Hibbett D."/>
            <person name="Nagy L.G."/>
            <person name="Martin F.M."/>
        </authorList>
    </citation>
    <scope>NUCLEOTIDE SEQUENCE</scope>
    <source>
        <strain evidence="14">UP504</strain>
    </source>
</reference>
<gene>
    <name evidence="14" type="ORF">BS47DRAFT_969426</name>
</gene>
<keyword evidence="8 11" id="KW-0539">Nucleus</keyword>
<dbReference type="Pfam" id="PF08123">
    <property type="entry name" value="DOT1"/>
    <property type="match status" value="1"/>
</dbReference>
<feature type="compositionally biased region" description="Low complexity" evidence="12">
    <location>
        <begin position="22"/>
        <end position="37"/>
    </location>
</feature>
<comment type="activity regulation">
    <text evidence="11">Ubiquitination of histone H2B to form H2BK123ub1 is required for efficient DOT1 methyltransferase activity on histone H3.</text>
</comment>
<feature type="domain" description="DOT1" evidence="13">
    <location>
        <begin position="241"/>
        <end position="514"/>
    </location>
</feature>
<dbReference type="GO" id="GO:0032259">
    <property type="term" value="P:methylation"/>
    <property type="evidence" value="ECO:0007669"/>
    <property type="project" value="UniProtKB-KW"/>
</dbReference>
<evidence type="ECO:0000256" key="12">
    <source>
        <dbReference type="SAM" id="MobiDB-lite"/>
    </source>
</evidence>
<feature type="compositionally biased region" description="Basic residues" evidence="12">
    <location>
        <begin position="1"/>
        <end position="11"/>
    </location>
</feature>
<dbReference type="EMBL" id="MU128972">
    <property type="protein sequence ID" value="KAF9513451.1"/>
    <property type="molecule type" value="Genomic_DNA"/>
</dbReference>
<comment type="caution">
    <text evidence="14">The sequence shown here is derived from an EMBL/GenBank/DDBJ whole genome shotgun (WGS) entry which is preliminary data.</text>
</comment>
<dbReference type="Proteomes" id="UP000886523">
    <property type="component" value="Unassembled WGS sequence"/>
</dbReference>
<evidence type="ECO:0000256" key="2">
    <source>
        <dbReference type="ARBA" id="ARBA00012190"/>
    </source>
</evidence>
<evidence type="ECO:0000256" key="11">
    <source>
        <dbReference type="RuleBase" id="RU271113"/>
    </source>
</evidence>
<dbReference type="Gene3D" id="1.10.260.170">
    <property type="match status" value="1"/>
</dbReference>
<feature type="compositionally biased region" description="Basic and acidic residues" evidence="12">
    <location>
        <begin position="80"/>
        <end position="90"/>
    </location>
</feature>
<evidence type="ECO:0000256" key="10">
    <source>
        <dbReference type="ARBA" id="ARBA00047770"/>
    </source>
</evidence>
<evidence type="ECO:0000256" key="5">
    <source>
        <dbReference type="ARBA" id="ARBA00022679"/>
    </source>
</evidence>
<comment type="catalytic activity">
    <reaction evidence="10 11">
        <text>L-lysyl(79)-[histone H3] + 3 S-adenosyl-L-methionine = N(6),N(6),N(6)-trimethyl-L-lysyl(79)-[histone H3] + 3 S-adenosyl-L-homocysteine + 3 H(+)</text>
        <dbReference type="Rhea" id="RHEA:60328"/>
        <dbReference type="Rhea" id="RHEA-COMP:15549"/>
        <dbReference type="Rhea" id="RHEA-COMP:15552"/>
        <dbReference type="ChEBI" id="CHEBI:15378"/>
        <dbReference type="ChEBI" id="CHEBI:29969"/>
        <dbReference type="ChEBI" id="CHEBI:57856"/>
        <dbReference type="ChEBI" id="CHEBI:59789"/>
        <dbReference type="ChEBI" id="CHEBI:61961"/>
        <dbReference type="EC" id="2.1.1.360"/>
    </reaction>
</comment>
<feature type="region of interest" description="Disordered" evidence="12">
    <location>
        <begin position="1"/>
        <end position="138"/>
    </location>
</feature>
<dbReference type="PANTHER" id="PTHR21451:SF0">
    <property type="entry name" value="HISTONE-LYSINE N-METHYLTRANSFERASE, H3 LYSINE-79 SPECIFIC"/>
    <property type="match status" value="1"/>
</dbReference>
<feature type="region of interest" description="Disordered" evidence="12">
    <location>
        <begin position="245"/>
        <end position="270"/>
    </location>
</feature>
<evidence type="ECO:0000256" key="6">
    <source>
        <dbReference type="ARBA" id="ARBA00022691"/>
    </source>
</evidence>
<accession>A0A9P6AZ51</accession>
<dbReference type="InterPro" id="IPR025789">
    <property type="entry name" value="DOT1_dom"/>
</dbReference>
<dbReference type="PANTHER" id="PTHR21451">
    <property type="entry name" value="HISTONE H3 METHYLTRANSFERASE"/>
    <property type="match status" value="1"/>
</dbReference>
<dbReference type="PROSITE" id="PS51569">
    <property type="entry name" value="DOT1"/>
    <property type="match status" value="1"/>
</dbReference>
<organism evidence="14 15">
    <name type="scientific">Hydnum rufescens UP504</name>
    <dbReference type="NCBI Taxonomy" id="1448309"/>
    <lineage>
        <taxon>Eukaryota</taxon>
        <taxon>Fungi</taxon>
        <taxon>Dikarya</taxon>
        <taxon>Basidiomycota</taxon>
        <taxon>Agaricomycotina</taxon>
        <taxon>Agaricomycetes</taxon>
        <taxon>Cantharellales</taxon>
        <taxon>Hydnaceae</taxon>
        <taxon>Hydnum</taxon>
    </lineage>
</organism>
<dbReference type="OrthoDB" id="443402at2759"/>
<dbReference type="FunFam" id="3.40.50.150:FF:000033">
    <property type="entry name" value="Histone-lysine N-methyltransferase, H3 lysine-79 specific"/>
    <property type="match status" value="1"/>
</dbReference>
<comment type="subcellular location">
    <subcellularLocation>
        <location evidence="1 11">Nucleus</location>
    </subcellularLocation>
</comment>
<evidence type="ECO:0000256" key="3">
    <source>
        <dbReference type="ARBA" id="ARBA00020987"/>
    </source>
</evidence>
<keyword evidence="15" id="KW-1185">Reference proteome</keyword>
<keyword evidence="6 11" id="KW-0949">S-adenosyl-L-methionine</keyword>
<name>A0A9P6AZ51_9AGAM</name>
<evidence type="ECO:0000313" key="15">
    <source>
        <dbReference type="Proteomes" id="UP000886523"/>
    </source>
</evidence>
<sequence length="514" mass="57202">MLSNGFRRKASKKSDAFSAFPSDTQTSSSVVVTVRTVLKPKAKPTVSDSNIPERSPTSRVATPASSASSSPRPSAKPQKRKYDASQEHPNVRRVRTREHLSDSPSPRSARSSQPIRPTQAFGSLEKPIPRPCVITEDGDVPHVTSEDVIMRILRQQEDFGKKTKWGYRAYFRNPDDPEDKSFEPSATNPPVVEIEYPNHKASERFILLFPWDKDNYQPVRELMKVLSTITECYLTSAQRAPFGTLTTSILPSTPNSRPLSPPLGSETPIPETEPLMRTLQKAYHTRNGPLFVRTVSEVSSLLKAIKSEMMANALTLFDVPVPLTLDGTSSGGVPVRVWKMICEEVYQRSVGPDVEDTKKYKSFSSETYGELNPSFVSDIVQRLGLKPGKIFVDLGCGVGNCVLQASLQSGCTSYGIEINHPVAALGFRQETEFLARLRMWGLSAGPVTLREGDFCDDNEVVAWIRKADVILVNNYIFSSDLNDALTWRFLDLPEGAKVVVLKPFWPINRPLTQR</sequence>
<dbReference type="GO" id="GO:0000077">
    <property type="term" value="P:DNA damage checkpoint signaling"/>
    <property type="evidence" value="ECO:0007669"/>
    <property type="project" value="TreeGrafter"/>
</dbReference>
<feature type="compositionally biased region" description="Polar residues" evidence="12">
    <location>
        <begin position="245"/>
        <end position="258"/>
    </location>
</feature>
<dbReference type="SUPFAM" id="SSF53335">
    <property type="entry name" value="S-adenosyl-L-methionine-dependent methyltransferases"/>
    <property type="match status" value="1"/>
</dbReference>
<evidence type="ECO:0000256" key="7">
    <source>
        <dbReference type="ARBA" id="ARBA00022853"/>
    </source>
</evidence>
<keyword evidence="7 11" id="KW-0156">Chromatin regulator</keyword>
<dbReference type="InterPro" id="IPR029063">
    <property type="entry name" value="SAM-dependent_MTases_sf"/>
</dbReference>
<evidence type="ECO:0000259" key="13">
    <source>
        <dbReference type="PROSITE" id="PS51569"/>
    </source>
</evidence>
<keyword evidence="5 11" id="KW-0808">Transferase</keyword>
<dbReference type="CDD" id="cd02440">
    <property type="entry name" value="AdoMet_MTases"/>
    <property type="match status" value="1"/>
</dbReference>
<comment type="miscellaneous">
    <text evidence="11">In contrast to other lysine histone methyltransferases, it does not contain a SET domain, suggesting the existence of another mechanism for methylation of lysine residues of histones.</text>
</comment>
<dbReference type="Gene3D" id="3.40.50.150">
    <property type="entry name" value="Vaccinia Virus protein VP39"/>
    <property type="match status" value="1"/>
</dbReference>
<dbReference type="GO" id="GO:0005634">
    <property type="term" value="C:nucleus"/>
    <property type="evidence" value="ECO:0007669"/>
    <property type="project" value="UniProtKB-SubCell"/>
</dbReference>
<dbReference type="EC" id="2.1.1.360" evidence="2 11"/>
<evidence type="ECO:0000313" key="14">
    <source>
        <dbReference type="EMBL" id="KAF9513451.1"/>
    </source>
</evidence>
<dbReference type="InterPro" id="IPR030445">
    <property type="entry name" value="H3-K79_meTrfase"/>
</dbReference>
<evidence type="ECO:0000256" key="1">
    <source>
        <dbReference type="ARBA" id="ARBA00004123"/>
    </source>
</evidence>
<comment type="function">
    <text evidence="11">Histone methyltransferase that specifically trimethylates histone H3 to form H3K79me3. This methylation is required for telomere silencing and for the pachytene checkpoint during the meiotic cell cycle by allowing the recruitment of RAD9 to double strand breaks. Nucleosomes are preferred as substrate compared to free histone.</text>
</comment>
<protein>
    <recommendedName>
        <fullName evidence="3 11">Histone-lysine N-methyltransferase, H3 lysine-79 specific</fullName>
        <ecNumber evidence="2 11">2.1.1.360</ecNumber>
    </recommendedName>
    <alternativeName>
        <fullName evidence="9 11">Histone H3-K79 methyltransferase</fullName>
    </alternativeName>
</protein>
<feature type="compositionally biased region" description="Low complexity" evidence="12">
    <location>
        <begin position="102"/>
        <end position="117"/>
    </location>
</feature>